<protein>
    <recommendedName>
        <fullName evidence="4">Transmembrane protein</fullName>
    </recommendedName>
</protein>
<proteinExistence type="predicted"/>
<keyword evidence="3" id="KW-1185">Reference proteome</keyword>
<dbReference type="AlphaFoldDB" id="A0A1C3RLL1"/>
<accession>A0A1C3RLL1</accession>
<dbReference type="Proteomes" id="UP000231658">
    <property type="component" value="Unassembled WGS sequence"/>
</dbReference>
<keyword evidence="1" id="KW-0472">Membrane</keyword>
<keyword evidence="1" id="KW-1133">Transmembrane helix</keyword>
<dbReference type="EMBL" id="FLYE01000047">
    <property type="protein sequence ID" value="SCA58141.1"/>
    <property type="molecule type" value="Genomic_DNA"/>
</dbReference>
<feature type="transmembrane region" description="Helical" evidence="1">
    <location>
        <begin position="106"/>
        <end position="130"/>
    </location>
</feature>
<name>A0A1C3RLL1_9PROT</name>
<evidence type="ECO:0000256" key="1">
    <source>
        <dbReference type="SAM" id="Phobius"/>
    </source>
</evidence>
<evidence type="ECO:0000313" key="3">
    <source>
        <dbReference type="Proteomes" id="UP000231658"/>
    </source>
</evidence>
<evidence type="ECO:0000313" key="2">
    <source>
        <dbReference type="EMBL" id="SCA58141.1"/>
    </source>
</evidence>
<organism evidence="2 3">
    <name type="scientific">Candidatus Terasakiella magnetica</name>
    <dbReference type="NCBI Taxonomy" id="1867952"/>
    <lineage>
        <taxon>Bacteria</taxon>
        <taxon>Pseudomonadati</taxon>
        <taxon>Pseudomonadota</taxon>
        <taxon>Alphaproteobacteria</taxon>
        <taxon>Rhodospirillales</taxon>
        <taxon>Terasakiellaceae</taxon>
        <taxon>Terasakiella</taxon>
    </lineage>
</organism>
<keyword evidence="1" id="KW-0812">Transmembrane</keyword>
<sequence length="178" mass="19466">MYVIVLKDDKSLFLKDLTMEELVNWASATSADVWKDFLHWLEFEMHLYILAAFEWIGDTAAWKAIMSVYSDLPRPIQFGIVIGIAGAVIRGLVYLVSSAIGATLGIALGAILGFIWLSIVFIVSVPFILLKKAIKWGRHKLSPSKLAADTLAEIDDSTASVFAETAKLSSDSHCASSS</sequence>
<gene>
    <name evidence="2" type="ORF">MTBPR1_80195</name>
</gene>
<evidence type="ECO:0008006" key="4">
    <source>
        <dbReference type="Google" id="ProtNLM"/>
    </source>
</evidence>
<reference evidence="2 3" key="1">
    <citation type="submission" date="2016-07" db="EMBL/GenBank/DDBJ databases">
        <authorList>
            <person name="Lefevre C.T."/>
        </authorList>
    </citation>
    <scope>NUCLEOTIDE SEQUENCE [LARGE SCALE GENOMIC DNA]</scope>
    <source>
        <strain evidence="2">PR1</strain>
    </source>
</reference>
<feature type="transmembrane region" description="Helical" evidence="1">
    <location>
        <begin position="78"/>
        <end position="100"/>
    </location>
</feature>